<accession>A0A8J6U8R4</accession>
<comment type="caution">
    <text evidence="1">The sequence shown here is derived from an EMBL/GenBank/DDBJ whole genome shotgun (WGS) entry which is preliminary data.</text>
</comment>
<gene>
    <name evidence="1" type="ORF">ICJ83_14475</name>
</gene>
<evidence type="ECO:0000313" key="2">
    <source>
        <dbReference type="Proteomes" id="UP000600588"/>
    </source>
</evidence>
<organism evidence="1 2">
    <name type="scientific">Aestuariibaculum sediminum</name>
    <dbReference type="NCBI Taxonomy" id="2770637"/>
    <lineage>
        <taxon>Bacteria</taxon>
        <taxon>Pseudomonadati</taxon>
        <taxon>Bacteroidota</taxon>
        <taxon>Flavobacteriia</taxon>
        <taxon>Flavobacteriales</taxon>
        <taxon>Flavobacteriaceae</taxon>
    </lineage>
</organism>
<protein>
    <recommendedName>
        <fullName evidence="3">NERD domain-containing protein</fullName>
    </recommendedName>
</protein>
<proteinExistence type="predicted"/>
<sequence>MTRTEKFVYELCNKTFLSLWSFPNPIGKKGKELCDVLIICEPDIIIFSVKEINIKDSGNIELDIERWFDRAIHSSAKQVYGAERYLNTVDKINLDDKTTTIELPKNVNWKIHRICVAFGRGEKFPLRYGDFGNGFIHVFDERSVKIVLSELDTIKDFLNYLTAKELFIRESKYPFTYGEEDMLGYYLSNNYSFPREADLVIFHDDIYQGLRNDQEYQKVLADLEISYVWDNLIEKLIEDFRNDELVTETSRTDLERTIRQMAREDRNSRKMLSKQFIDFIGVNEKPISRSRIIKSFNNPETIYVFLLGEFENRTERSKELQLRSFVGRARFECTTVIGLATEKYNPKGFSIDFSYSYYPEFSDEFRKRAEEMSKDLGYFKNPKIREV</sequence>
<evidence type="ECO:0008006" key="3">
    <source>
        <dbReference type="Google" id="ProtNLM"/>
    </source>
</evidence>
<evidence type="ECO:0000313" key="1">
    <source>
        <dbReference type="EMBL" id="MBD0833338.1"/>
    </source>
</evidence>
<keyword evidence="2" id="KW-1185">Reference proteome</keyword>
<dbReference type="AlphaFoldDB" id="A0A8J6U8R4"/>
<dbReference type="Proteomes" id="UP000600588">
    <property type="component" value="Unassembled WGS sequence"/>
</dbReference>
<name>A0A8J6U8R4_9FLAO</name>
<reference evidence="1 2" key="1">
    <citation type="submission" date="2020-09" db="EMBL/GenBank/DDBJ databases">
        <title>TT11 complete genome.</title>
        <authorList>
            <person name="Wu Z."/>
        </authorList>
    </citation>
    <scope>NUCLEOTIDE SEQUENCE [LARGE SCALE GENOMIC DNA]</scope>
    <source>
        <strain evidence="1 2">TT11</strain>
    </source>
</reference>
<dbReference type="RefSeq" id="WP_188231119.1">
    <property type="nucleotide sequence ID" value="NZ_JACVXB010000007.1"/>
</dbReference>
<dbReference type="EMBL" id="JACVXB010000007">
    <property type="protein sequence ID" value="MBD0833338.1"/>
    <property type="molecule type" value="Genomic_DNA"/>
</dbReference>